<dbReference type="AlphaFoldDB" id="A0A2T3KLS4"/>
<gene>
    <name evidence="1" type="ORF">C9J27_05675</name>
</gene>
<dbReference type="EMBL" id="PYNF01000003">
    <property type="protein sequence ID" value="PSV00626.1"/>
    <property type="molecule type" value="Genomic_DNA"/>
</dbReference>
<reference evidence="1 2" key="1">
    <citation type="submission" date="2018-01" db="EMBL/GenBank/DDBJ databases">
        <title>Whole genome sequencing of Histamine producing bacteria.</title>
        <authorList>
            <person name="Butler K."/>
        </authorList>
    </citation>
    <scope>NUCLEOTIDE SEQUENCE [LARGE SCALE GENOMIC DNA]</scope>
    <source>
        <strain evidence="1 2">FS-7.2</strain>
    </source>
</reference>
<evidence type="ECO:0000313" key="1">
    <source>
        <dbReference type="EMBL" id="PSV00626.1"/>
    </source>
</evidence>
<dbReference type="RefSeq" id="WP_107289256.1">
    <property type="nucleotide sequence ID" value="NZ_PYNF01000003.1"/>
</dbReference>
<evidence type="ECO:0000313" key="2">
    <source>
        <dbReference type="Proteomes" id="UP000241426"/>
    </source>
</evidence>
<name>A0A2T3KLS4_9GAMM</name>
<proteinExistence type="predicted"/>
<accession>A0A2T3KLS4</accession>
<dbReference type="Proteomes" id="UP000241426">
    <property type="component" value="Unassembled WGS sequence"/>
</dbReference>
<sequence length="82" mass="9124">MSVSTVCTVCIAALVLHTYHEAKLDIERAIGEIDGAFHMSEGCKLFVTDNGLVRLENSTGKSVTYSIHGLKKYLKKNRAYYL</sequence>
<comment type="caution">
    <text evidence="1">The sequence shown here is derived from an EMBL/GenBank/DDBJ whole genome shotgun (WGS) entry which is preliminary data.</text>
</comment>
<organism evidence="1 2">
    <name type="scientific">Photobacterium kishitanii</name>
    <dbReference type="NCBI Taxonomy" id="318456"/>
    <lineage>
        <taxon>Bacteria</taxon>
        <taxon>Pseudomonadati</taxon>
        <taxon>Pseudomonadota</taxon>
        <taxon>Gammaproteobacteria</taxon>
        <taxon>Vibrionales</taxon>
        <taxon>Vibrionaceae</taxon>
        <taxon>Photobacterium</taxon>
    </lineage>
</organism>
<protein>
    <submittedName>
        <fullName evidence="1">Uncharacterized protein</fullName>
    </submittedName>
</protein>